<evidence type="ECO:0000256" key="3">
    <source>
        <dbReference type="ARBA" id="ARBA00022448"/>
    </source>
</evidence>
<dbReference type="KEGG" id="plue:EWM63_07500"/>
<dbReference type="PANTHER" id="PTHR47234:SF3">
    <property type="entry name" value="SECRETIN_TONB SHORT N-TERMINAL DOMAIN-CONTAINING PROTEIN"/>
    <property type="match status" value="1"/>
</dbReference>
<dbReference type="InterPro" id="IPR012910">
    <property type="entry name" value="Plug_dom"/>
</dbReference>
<dbReference type="InterPro" id="IPR000531">
    <property type="entry name" value="Beta-barrel_TonB"/>
</dbReference>
<dbReference type="InterPro" id="IPR037066">
    <property type="entry name" value="Plug_dom_sf"/>
</dbReference>
<evidence type="ECO:0000256" key="10">
    <source>
        <dbReference type="PROSITE-ProRule" id="PRU01360"/>
    </source>
</evidence>
<evidence type="ECO:0000256" key="4">
    <source>
        <dbReference type="ARBA" id="ARBA00022452"/>
    </source>
</evidence>
<evidence type="ECO:0000313" key="15">
    <source>
        <dbReference type="EMBL" id="QBE62828.1"/>
    </source>
</evidence>
<proteinExistence type="inferred from homology"/>
<dbReference type="CDD" id="cd01347">
    <property type="entry name" value="ligand_gated_channel"/>
    <property type="match status" value="1"/>
</dbReference>
<organism evidence="15 16">
    <name type="scientific">Pseudoduganella lutea</name>
    <dbReference type="NCBI Taxonomy" id="321985"/>
    <lineage>
        <taxon>Bacteria</taxon>
        <taxon>Pseudomonadati</taxon>
        <taxon>Pseudomonadota</taxon>
        <taxon>Betaproteobacteria</taxon>
        <taxon>Burkholderiales</taxon>
        <taxon>Oxalobacteraceae</taxon>
        <taxon>Telluria group</taxon>
        <taxon>Pseudoduganella</taxon>
    </lineage>
</organism>
<evidence type="ECO:0000256" key="7">
    <source>
        <dbReference type="ARBA" id="ARBA00023136"/>
    </source>
</evidence>
<keyword evidence="4 10" id="KW-1134">Transmembrane beta strand</keyword>
<dbReference type="InterPro" id="IPR036942">
    <property type="entry name" value="Beta-barrel_TonB_sf"/>
</dbReference>
<dbReference type="OrthoDB" id="8530571at2"/>
<keyword evidence="16" id="KW-1185">Reference proteome</keyword>
<dbReference type="SUPFAM" id="SSF56935">
    <property type="entry name" value="Porins"/>
    <property type="match status" value="1"/>
</dbReference>
<feature type="chain" id="PRO_5020390937" evidence="12">
    <location>
        <begin position="27"/>
        <end position="833"/>
    </location>
</feature>
<keyword evidence="6 11" id="KW-0798">TonB box</keyword>
<dbReference type="Proteomes" id="UP000290637">
    <property type="component" value="Chromosome"/>
</dbReference>
<dbReference type="Gene3D" id="2.40.170.20">
    <property type="entry name" value="TonB-dependent receptor, beta-barrel domain"/>
    <property type="match status" value="1"/>
</dbReference>
<keyword evidence="9 10" id="KW-0998">Cell outer membrane</keyword>
<sequence>MHRNTLPARALLAAAIASLFAGHAAAQQNPAQQATSTEDNQATVVVTGTRVSNRTVLDTTAPVDVISADTIKNTGVPEITQALSVALPSLNFPRPGLADGTDTIRPATLRGLAPDQTLVLVNSKRRHASSLVNLNGTIGRGSAAVDMNTIPTGIVKNIEVLRDGASAQYGSDAIAGVVNIRLRNDRSGGEATVSYGKRITEYEFAVTPPVAGANWGTQTDRERRDGGVATVSLWKGLALGETGYLTIAAEYKDQEHTERSGYDTRQQYPLVNGQFDPREATINRFNAWYGEPEMKQSTVFANAGGSVSENLKWYGWASYQKREAESGGFFRRALQDNNTIQIYPNGFLPIIAPDVDDFSAAAGFTWTLDGWDMDSSFSYGKNKMDFTIQNTLNRSLGAASKTEFEAGGFSYDQLTYNLSGVRQFDVGLASPLNVALGAEARREGYKLEAGEPDSYRNGGVLLASGLPTASGSQVFPGFRPTDESDSHRTAYSVFADFEATVLPSLLASFAVRGEHYSDFGSNWSGKLAARYDFTPAFALRGSVQNGFRAPSMQQQFFTSTSTNFINGVPFDLTTFKPNDPAAVALGAKPLDAEKSTNFSLGAVTKLGRGSLTVDAFHIDIRNRIVLSENLTQANVRNYLVANGFPGVAGGRFFINGVDTTTKGVDVVLNYPWNLGAAGRFDLTLAGNYTDTSVDKVPQTAELAALSPAPVLFDRVNVLTFEQGTPKTKFTASGTWNLGPWGATLRATRYGKILTPGTTPALDHTMSAKTLVDLEGRWKINDALSLALGAENLFDQYPDAYPAALNTTGNAPFTNYSPFGRSGRFVYARLTYAL</sequence>
<evidence type="ECO:0000256" key="6">
    <source>
        <dbReference type="ARBA" id="ARBA00023077"/>
    </source>
</evidence>
<evidence type="ECO:0000259" key="14">
    <source>
        <dbReference type="Pfam" id="PF07715"/>
    </source>
</evidence>
<evidence type="ECO:0000256" key="5">
    <source>
        <dbReference type="ARBA" id="ARBA00022692"/>
    </source>
</evidence>
<gene>
    <name evidence="15" type="ORF">EWM63_07500</name>
</gene>
<evidence type="ECO:0000256" key="12">
    <source>
        <dbReference type="SAM" id="SignalP"/>
    </source>
</evidence>
<keyword evidence="7 10" id="KW-0472">Membrane</keyword>
<dbReference type="InterPro" id="IPR039426">
    <property type="entry name" value="TonB-dep_rcpt-like"/>
</dbReference>
<dbReference type="Gene3D" id="2.170.130.10">
    <property type="entry name" value="TonB-dependent receptor, plug domain"/>
    <property type="match status" value="1"/>
</dbReference>
<feature type="domain" description="TonB-dependent receptor plug" evidence="14">
    <location>
        <begin position="56"/>
        <end position="177"/>
    </location>
</feature>
<dbReference type="Pfam" id="PF07715">
    <property type="entry name" value="Plug"/>
    <property type="match status" value="1"/>
</dbReference>
<dbReference type="RefSeq" id="WP_130185962.1">
    <property type="nucleotide sequence ID" value="NZ_CP035913.1"/>
</dbReference>
<keyword evidence="5 10" id="KW-0812">Transmembrane</keyword>
<dbReference type="AlphaFoldDB" id="A0A4P6KX68"/>
<evidence type="ECO:0000313" key="16">
    <source>
        <dbReference type="Proteomes" id="UP000290637"/>
    </source>
</evidence>
<feature type="domain" description="TonB-dependent receptor-like beta-barrel" evidence="13">
    <location>
        <begin position="306"/>
        <end position="792"/>
    </location>
</feature>
<protein>
    <submittedName>
        <fullName evidence="15">TonB-dependent receptor</fullName>
    </submittedName>
</protein>
<evidence type="ECO:0000256" key="8">
    <source>
        <dbReference type="ARBA" id="ARBA00023170"/>
    </source>
</evidence>
<dbReference type="GO" id="GO:0009279">
    <property type="term" value="C:cell outer membrane"/>
    <property type="evidence" value="ECO:0007669"/>
    <property type="project" value="UniProtKB-SubCell"/>
</dbReference>
<dbReference type="PANTHER" id="PTHR47234">
    <property type="match status" value="1"/>
</dbReference>
<feature type="signal peptide" evidence="12">
    <location>
        <begin position="1"/>
        <end position="26"/>
    </location>
</feature>
<reference evidence="15 16" key="1">
    <citation type="submission" date="2019-02" db="EMBL/GenBank/DDBJ databases">
        <title>Draft Genome Sequences of Six Type Strains of the Genus Massilia.</title>
        <authorList>
            <person name="Miess H."/>
            <person name="Frediansyhah A."/>
            <person name="Gross H."/>
        </authorList>
    </citation>
    <scope>NUCLEOTIDE SEQUENCE [LARGE SCALE GENOMIC DNA]</scope>
    <source>
        <strain evidence="15 16">DSM 17473</strain>
    </source>
</reference>
<dbReference type="PROSITE" id="PS52016">
    <property type="entry name" value="TONB_DEPENDENT_REC_3"/>
    <property type="match status" value="1"/>
</dbReference>
<comment type="similarity">
    <text evidence="2 10 11">Belongs to the TonB-dependent receptor family.</text>
</comment>
<dbReference type="EMBL" id="CP035913">
    <property type="protein sequence ID" value="QBE62828.1"/>
    <property type="molecule type" value="Genomic_DNA"/>
</dbReference>
<keyword evidence="12" id="KW-0732">Signal</keyword>
<accession>A0A4P6KX68</accession>
<evidence type="ECO:0000259" key="13">
    <source>
        <dbReference type="Pfam" id="PF00593"/>
    </source>
</evidence>
<keyword evidence="3 10" id="KW-0813">Transport</keyword>
<name>A0A4P6KX68_9BURK</name>
<evidence type="ECO:0000256" key="1">
    <source>
        <dbReference type="ARBA" id="ARBA00004571"/>
    </source>
</evidence>
<keyword evidence="8 15" id="KW-0675">Receptor</keyword>
<dbReference type="Pfam" id="PF00593">
    <property type="entry name" value="TonB_dep_Rec_b-barrel"/>
    <property type="match status" value="1"/>
</dbReference>
<evidence type="ECO:0000256" key="9">
    <source>
        <dbReference type="ARBA" id="ARBA00023237"/>
    </source>
</evidence>
<evidence type="ECO:0000256" key="2">
    <source>
        <dbReference type="ARBA" id="ARBA00009810"/>
    </source>
</evidence>
<evidence type="ECO:0000256" key="11">
    <source>
        <dbReference type="RuleBase" id="RU003357"/>
    </source>
</evidence>
<comment type="subcellular location">
    <subcellularLocation>
        <location evidence="1 10">Cell outer membrane</location>
        <topology evidence="1 10">Multi-pass membrane protein</topology>
    </subcellularLocation>
</comment>